<evidence type="ECO:0000313" key="1">
    <source>
        <dbReference type="EMBL" id="SER29255.1"/>
    </source>
</evidence>
<dbReference type="AlphaFoldDB" id="A0A1H9N0R6"/>
<dbReference type="STRING" id="988801.SAMN05216522_12022"/>
<organism evidence="1 2">
    <name type="scientific">Rosenbergiella nectarea</name>
    <dbReference type="NCBI Taxonomy" id="988801"/>
    <lineage>
        <taxon>Bacteria</taxon>
        <taxon>Pseudomonadati</taxon>
        <taxon>Pseudomonadota</taxon>
        <taxon>Gammaproteobacteria</taxon>
        <taxon>Enterobacterales</taxon>
        <taxon>Erwiniaceae</taxon>
        <taxon>Rosenbergiella</taxon>
    </lineage>
</organism>
<name>A0A1H9N0R6_9GAMM</name>
<keyword evidence="2" id="KW-1185">Reference proteome</keyword>
<dbReference type="EMBL" id="FOGC01000020">
    <property type="protein sequence ID" value="SER29255.1"/>
    <property type="molecule type" value="Genomic_DNA"/>
</dbReference>
<evidence type="ECO:0000313" key="2">
    <source>
        <dbReference type="Proteomes" id="UP000242515"/>
    </source>
</evidence>
<protein>
    <submittedName>
        <fullName evidence="1">Uncharacterized protein</fullName>
    </submittedName>
</protein>
<gene>
    <name evidence="1" type="ORF">SAMN05216522_12022</name>
</gene>
<dbReference type="RefSeq" id="WP_230527541.1">
    <property type="nucleotide sequence ID" value="NZ_FOGC01000020.1"/>
</dbReference>
<proteinExistence type="predicted"/>
<sequence>MSVGDNAARSQQSYLKLVAIANQDLGSTPDEIKLNSVKIAVINLIAFVIRSFDQHGMDLLSKIVDPSLDELEAIIGELETETKKHDDINLKQALLLSQMLINDIRQKNPQLCEQSSSMLRSLNIV</sequence>
<accession>A0A1H9N0R6</accession>
<reference evidence="2" key="1">
    <citation type="submission" date="2016-10" db="EMBL/GenBank/DDBJ databases">
        <authorList>
            <person name="Varghese N."/>
            <person name="Submissions S."/>
        </authorList>
    </citation>
    <scope>NUCLEOTIDE SEQUENCE [LARGE SCALE GENOMIC DNA]</scope>
    <source>
        <strain evidence="2">8N4</strain>
    </source>
</reference>
<dbReference type="Proteomes" id="UP000242515">
    <property type="component" value="Unassembled WGS sequence"/>
</dbReference>